<accession>A0ABW2QPN7</accession>
<proteinExistence type="predicted"/>
<gene>
    <name evidence="5" type="ORF">ACFQPB_16840</name>
</gene>
<dbReference type="EMBL" id="JBHTCA010000016">
    <property type="protein sequence ID" value="MFC7410533.1"/>
    <property type="molecule type" value="Genomic_DNA"/>
</dbReference>
<dbReference type="InterPro" id="IPR051685">
    <property type="entry name" value="Ycf3/AcsC/BcsC/TPR_MFPF"/>
</dbReference>
<feature type="signal peptide" evidence="4">
    <location>
        <begin position="1"/>
        <end position="22"/>
    </location>
</feature>
<reference evidence="6" key="1">
    <citation type="journal article" date="2019" name="Int. J. Syst. Evol. Microbiol.">
        <title>The Global Catalogue of Microorganisms (GCM) 10K type strain sequencing project: providing services to taxonomists for standard genome sequencing and annotation.</title>
        <authorList>
            <consortium name="The Broad Institute Genomics Platform"/>
            <consortium name="The Broad Institute Genome Sequencing Center for Infectious Disease"/>
            <person name="Wu L."/>
            <person name="Ma J."/>
        </authorList>
    </citation>
    <scope>NUCLEOTIDE SEQUENCE [LARGE SCALE GENOMIC DNA]</scope>
    <source>
        <strain evidence="6">CGMCC 1.12371</strain>
    </source>
</reference>
<dbReference type="SMART" id="SM00028">
    <property type="entry name" value="TPR"/>
    <property type="match status" value="3"/>
</dbReference>
<protein>
    <submittedName>
        <fullName evidence="5">Tetratricopeptide repeat protein</fullName>
    </submittedName>
</protein>
<dbReference type="Pfam" id="PF14559">
    <property type="entry name" value="TPR_19"/>
    <property type="match status" value="1"/>
</dbReference>
<name>A0ABW2QPN7_9BURK</name>
<keyword evidence="1" id="KW-0677">Repeat</keyword>
<dbReference type="PANTHER" id="PTHR44943:SF8">
    <property type="entry name" value="TPR REPEAT-CONTAINING PROTEIN MJ0263"/>
    <property type="match status" value="1"/>
</dbReference>
<dbReference type="Proteomes" id="UP001596501">
    <property type="component" value="Unassembled WGS sequence"/>
</dbReference>
<organism evidence="5 6">
    <name type="scientific">Hydrogenophaga atypica</name>
    <dbReference type="NCBI Taxonomy" id="249409"/>
    <lineage>
        <taxon>Bacteria</taxon>
        <taxon>Pseudomonadati</taxon>
        <taxon>Pseudomonadota</taxon>
        <taxon>Betaproteobacteria</taxon>
        <taxon>Burkholderiales</taxon>
        <taxon>Comamonadaceae</taxon>
        <taxon>Hydrogenophaga</taxon>
    </lineage>
</organism>
<keyword evidence="4" id="KW-0732">Signal</keyword>
<comment type="caution">
    <text evidence="5">The sequence shown here is derived from an EMBL/GenBank/DDBJ whole genome shotgun (WGS) entry which is preliminary data.</text>
</comment>
<evidence type="ECO:0000313" key="6">
    <source>
        <dbReference type="Proteomes" id="UP001596501"/>
    </source>
</evidence>
<dbReference type="SUPFAM" id="SSF48452">
    <property type="entry name" value="TPR-like"/>
    <property type="match status" value="1"/>
</dbReference>
<sequence>MSPLTRALAAVLLAGCATVVVAQAPQSNEYDNVSRMVRAGQLDQAQAKAEQYLVGNPKDPQMRFLKGVIQQQRGQADEALATFTQLTQDYPELPEPYNNLAVIHAAQNQYDKARIALEMAVRTNPNYATAHENLGDVYARLAAQSYGKALQLDGGNTSAPAKLKAVNAMLTPPAKKVAR</sequence>
<evidence type="ECO:0000256" key="3">
    <source>
        <dbReference type="PROSITE-ProRule" id="PRU00339"/>
    </source>
</evidence>
<dbReference type="InterPro" id="IPR019734">
    <property type="entry name" value="TPR_rpt"/>
</dbReference>
<keyword evidence="2 3" id="KW-0802">TPR repeat</keyword>
<evidence type="ECO:0000256" key="2">
    <source>
        <dbReference type="ARBA" id="ARBA00022803"/>
    </source>
</evidence>
<dbReference type="Gene3D" id="1.25.40.10">
    <property type="entry name" value="Tetratricopeptide repeat domain"/>
    <property type="match status" value="1"/>
</dbReference>
<feature type="chain" id="PRO_5047068962" evidence="4">
    <location>
        <begin position="23"/>
        <end position="179"/>
    </location>
</feature>
<dbReference type="PROSITE" id="PS50005">
    <property type="entry name" value="TPR"/>
    <property type="match status" value="1"/>
</dbReference>
<evidence type="ECO:0000313" key="5">
    <source>
        <dbReference type="EMBL" id="MFC7410533.1"/>
    </source>
</evidence>
<feature type="repeat" description="TPR" evidence="3">
    <location>
        <begin position="94"/>
        <end position="127"/>
    </location>
</feature>
<evidence type="ECO:0000256" key="4">
    <source>
        <dbReference type="SAM" id="SignalP"/>
    </source>
</evidence>
<keyword evidence="6" id="KW-1185">Reference proteome</keyword>
<dbReference type="PANTHER" id="PTHR44943">
    <property type="entry name" value="CELLULOSE SYNTHASE OPERON PROTEIN C"/>
    <property type="match status" value="1"/>
</dbReference>
<dbReference type="RefSeq" id="WP_382225748.1">
    <property type="nucleotide sequence ID" value="NZ_JBHTCA010000016.1"/>
</dbReference>
<evidence type="ECO:0000256" key="1">
    <source>
        <dbReference type="ARBA" id="ARBA00022737"/>
    </source>
</evidence>
<dbReference type="InterPro" id="IPR011990">
    <property type="entry name" value="TPR-like_helical_dom_sf"/>
</dbReference>